<reference evidence="2" key="1">
    <citation type="journal article" date="2017" name="Nature">
        <title>The sunflower genome provides insights into oil metabolism, flowering and Asterid evolution.</title>
        <authorList>
            <person name="Badouin H."/>
            <person name="Gouzy J."/>
            <person name="Grassa C.J."/>
            <person name="Murat F."/>
            <person name="Staton S.E."/>
            <person name="Cottret L."/>
            <person name="Lelandais-Briere C."/>
            <person name="Owens G.L."/>
            <person name="Carrere S."/>
            <person name="Mayjonade B."/>
            <person name="Legrand L."/>
            <person name="Gill N."/>
            <person name="Kane N.C."/>
            <person name="Bowers J.E."/>
            <person name="Hubner S."/>
            <person name="Bellec A."/>
            <person name="Berard A."/>
            <person name="Berges H."/>
            <person name="Blanchet N."/>
            <person name="Boniface M.C."/>
            <person name="Brunel D."/>
            <person name="Catrice O."/>
            <person name="Chaidir N."/>
            <person name="Claudel C."/>
            <person name="Donnadieu C."/>
            <person name="Faraut T."/>
            <person name="Fievet G."/>
            <person name="Helmstetter N."/>
            <person name="King M."/>
            <person name="Knapp S.J."/>
            <person name="Lai Z."/>
            <person name="Le Paslier M.C."/>
            <person name="Lippi Y."/>
            <person name="Lorenzon L."/>
            <person name="Mandel J.R."/>
            <person name="Marage G."/>
            <person name="Marchand G."/>
            <person name="Marquand E."/>
            <person name="Bret-Mestries E."/>
            <person name="Morien E."/>
            <person name="Nambeesan S."/>
            <person name="Nguyen T."/>
            <person name="Pegot-Espagnet P."/>
            <person name="Pouilly N."/>
            <person name="Raftis F."/>
            <person name="Sallet E."/>
            <person name="Schiex T."/>
            <person name="Thomas J."/>
            <person name="Vandecasteele C."/>
            <person name="Vares D."/>
            <person name="Vear F."/>
            <person name="Vautrin S."/>
            <person name="Crespi M."/>
            <person name="Mangin B."/>
            <person name="Burke J.M."/>
            <person name="Salse J."/>
            <person name="Munos S."/>
            <person name="Vincourt P."/>
            <person name="Rieseberg L.H."/>
            <person name="Langlade N.B."/>
        </authorList>
    </citation>
    <scope>NUCLEOTIDE SEQUENCE [LARGE SCALE GENOMIC DNA]</scope>
    <source>
        <strain evidence="2">cv. SF193</strain>
    </source>
</reference>
<dbReference type="Proteomes" id="UP000215914">
    <property type="component" value="Chromosome 9"/>
</dbReference>
<proteinExistence type="predicted"/>
<dbReference type="InParanoid" id="A0A251TV73"/>
<sequence>MSSPSRVSYDLVFLRLIDDDKIMMMMMVTPSPTMTLRYDKNNICKGLDLHKEELNDSTNTEWECCSPTVFYLDFENWLKFQTNCNCINN</sequence>
<accession>A0A251TV73</accession>
<dbReference type="EMBL" id="CM007898">
    <property type="protein sequence ID" value="OTG14653.1"/>
    <property type="molecule type" value="Genomic_DNA"/>
</dbReference>
<protein>
    <submittedName>
        <fullName evidence="1">Uncharacterized protein</fullName>
    </submittedName>
</protein>
<name>A0A251TV73_HELAN</name>
<organism evidence="1 2">
    <name type="scientific">Helianthus annuus</name>
    <name type="common">Common sunflower</name>
    <dbReference type="NCBI Taxonomy" id="4232"/>
    <lineage>
        <taxon>Eukaryota</taxon>
        <taxon>Viridiplantae</taxon>
        <taxon>Streptophyta</taxon>
        <taxon>Embryophyta</taxon>
        <taxon>Tracheophyta</taxon>
        <taxon>Spermatophyta</taxon>
        <taxon>Magnoliopsida</taxon>
        <taxon>eudicotyledons</taxon>
        <taxon>Gunneridae</taxon>
        <taxon>Pentapetalae</taxon>
        <taxon>asterids</taxon>
        <taxon>campanulids</taxon>
        <taxon>Asterales</taxon>
        <taxon>Asteraceae</taxon>
        <taxon>Asteroideae</taxon>
        <taxon>Heliantheae alliance</taxon>
        <taxon>Heliantheae</taxon>
        <taxon>Helianthus</taxon>
    </lineage>
</organism>
<keyword evidence="2" id="KW-1185">Reference proteome</keyword>
<dbReference type="AlphaFoldDB" id="A0A251TV73"/>
<evidence type="ECO:0000313" key="2">
    <source>
        <dbReference type="Proteomes" id="UP000215914"/>
    </source>
</evidence>
<gene>
    <name evidence="1" type="ORF">HannXRQ_Chr09g0251841</name>
</gene>
<evidence type="ECO:0000313" key="1">
    <source>
        <dbReference type="EMBL" id="OTG14653.1"/>
    </source>
</evidence>